<dbReference type="PROSITE" id="PS51257">
    <property type="entry name" value="PROKAR_LIPOPROTEIN"/>
    <property type="match status" value="1"/>
</dbReference>
<accession>A0ABT0VDM1</accession>
<protein>
    <submittedName>
        <fullName evidence="6">ABC transporter substrate-binding protein</fullName>
    </submittedName>
</protein>
<dbReference type="Gene3D" id="3.40.190.10">
    <property type="entry name" value="Periplasmic binding protein-like II"/>
    <property type="match status" value="1"/>
</dbReference>
<comment type="subcellular location">
    <subcellularLocation>
        <location evidence="1">Periplasm</location>
    </subcellularLocation>
</comment>
<dbReference type="Proteomes" id="UP001155079">
    <property type="component" value="Unassembled WGS sequence"/>
</dbReference>
<proteinExistence type="inferred from homology"/>
<dbReference type="SUPFAM" id="SSF53850">
    <property type="entry name" value="Periplasmic binding protein-like II"/>
    <property type="match status" value="1"/>
</dbReference>
<gene>
    <name evidence="6" type="ORF">NBH20_22675</name>
</gene>
<dbReference type="PROSITE" id="PS01040">
    <property type="entry name" value="SBP_BACTERIAL_5"/>
    <property type="match status" value="1"/>
</dbReference>
<dbReference type="InterPro" id="IPR030678">
    <property type="entry name" value="Peptide/Ni-bd"/>
</dbReference>
<evidence type="ECO:0000313" key="6">
    <source>
        <dbReference type="EMBL" id="MCM2403986.1"/>
    </source>
</evidence>
<sequence>MNSLKLRKSFAAAGISLAALLSCYGTSVAQEAVFVMATNEVGAPTYNPIKASNLNIGTTLIFDRLISQDADLSFHPWLAESWEEAADGMSWIFHLKKGVKFHNGEPFNAETIAKWLELFKASENAYMTEAIQKVEVVDDATVKFVMSRPEPNLLYNFSSSYLSVIEPKSFVELGDNYGVTEVYGTGPFKLETFTVGQETVLVRNDDYAWASPLAKNRGPAKIAKLTLREIAEDSTAFLELKSGGVDMLLGVPTDFLGEVKAGGNLEVVTLPGQDVAYMPINVTKEPFTDVRVREAAAKAINQKEILDSIYGGVGEVANTFLISALPESKVEDKYRISYDPERSNSLLDEAGWAKGADGIRSKDGKPLKVSLWTQSDSSFRRLTEVIQAELKAVGIDSEITTFDSSAIRDQYKSGTQQLAVRSYNWDNADIIDWFFGGDRLGYPNVSMFNDPKAEELRKKAMTGSKNMAERISSFKAYHEYVLSQFPMAPIYQPVTSVGYNKDRLVLPAEIHAPSVGATAIMDIEVKE</sequence>
<dbReference type="RefSeq" id="WP_250946759.1">
    <property type="nucleotide sequence ID" value="NZ_JAMQAY010000012.1"/>
</dbReference>
<evidence type="ECO:0000259" key="5">
    <source>
        <dbReference type="Pfam" id="PF00496"/>
    </source>
</evidence>
<comment type="caution">
    <text evidence="6">The sequence shown here is derived from an EMBL/GenBank/DDBJ whole genome shotgun (WGS) entry which is preliminary data.</text>
</comment>
<dbReference type="EMBL" id="JAMQAY010000012">
    <property type="protein sequence ID" value="MCM2403986.1"/>
    <property type="molecule type" value="Genomic_DNA"/>
</dbReference>
<reference evidence="6 7" key="1">
    <citation type="submission" date="2022-06" db="EMBL/GenBank/DDBJ databases">
        <authorList>
            <person name="Sun Q."/>
        </authorList>
    </citation>
    <scope>NUCLEOTIDE SEQUENCE [LARGE SCALE GENOMIC DNA]</scope>
    <source>
        <strain evidence="6 7">S153</strain>
    </source>
</reference>
<evidence type="ECO:0000256" key="1">
    <source>
        <dbReference type="ARBA" id="ARBA00004418"/>
    </source>
</evidence>
<name>A0ABT0VDM1_9HYPH</name>
<dbReference type="PANTHER" id="PTHR30290">
    <property type="entry name" value="PERIPLASMIC BINDING COMPONENT OF ABC TRANSPORTER"/>
    <property type="match status" value="1"/>
</dbReference>
<organism evidence="6 7">
    <name type="scientific">Ciceribacter sichuanensis</name>
    <dbReference type="NCBI Taxonomy" id="2949647"/>
    <lineage>
        <taxon>Bacteria</taxon>
        <taxon>Pseudomonadati</taxon>
        <taxon>Pseudomonadota</taxon>
        <taxon>Alphaproteobacteria</taxon>
        <taxon>Hyphomicrobiales</taxon>
        <taxon>Rhizobiaceae</taxon>
        <taxon>Ciceribacter</taxon>
    </lineage>
</organism>
<dbReference type="PIRSF" id="PIRSF002741">
    <property type="entry name" value="MppA"/>
    <property type="match status" value="1"/>
</dbReference>
<evidence type="ECO:0000256" key="2">
    <source>
        <dbReference type="ARBA" id="ARBA00005695"/>
    </source>
</evidence>
<dbReference type="InterPro" id="IPR000914">
    <property type="entry name" value="SBP_5_dom"/>
</dbReference>
<dbReference type="Pfam" id="PF00496">
    <property type="entry name" value="SBP_bac_5"/>
    <property type="match status" value="1"/>
</dbReference>
<feature type="signal peptide" evidence="4">
    <location>
        <begin position="1"/>
        <end position="29"/>
    </location>
</feature>
<feature type="domain" description="Solute-binding protein family 5" evidence="5">
    <location>
        <begin position="74"/>
        <end position="429"/>
    </location>
</feature>
<dbReference type="Gene3D" id="3.10.105.10">
    <property type="entry name" value="Dipeptide-binding Protein, Domain 3"/>
    <property type="match status" value="1"/>
</dbReference>
<evidence type="ECO:0000313" key="7">
    <source>
        <dbReference type="Proteomes" id="UP001155079"/>
    </source>
</evidence>
<evidence type="ECO:0000256" key="4">
    <source>
        <dbReference type="SAM" id="SignalP"/>
    </source>
</evidence>
<dbReference type="InterPro" id="IPR023765">
    <property type="entry name" value="SBP_5_CS"/>
</dbReference>
<evidence type="ECO:0000256" key="3">
    <source>
        <dbReference type="ARBA" id="ARBA00022729"/>
    </source>
</evidence>
<keyword evidence="3 4" id="KW-0732">Signal</keyword>
<dbReference type="InterPro" id="IPR039424">
    <property type="entry name" value="SBP_5"/>
</dbReference>
<comment type="similarity">
    <text evidence="2">Belongs to the bacterial solute-binding protein 5 family.</text>
</comment>
<feature type="chain" id="PRO_5047254030" evidence="4">
    <location>
        <begin position="30"/>
        <end position="527"/>
    </location>
</feature>
<keyword evidence="7" id="KW-1185">Reference proteome</keyword>